<protein>
    <submittedName>
        <fullName evidence="1">Uncharacterized protein</fullName>
    </submittedName>
</protein>
<evidence type="ECO:0000313" key="1">
    <source>
        <dbReference type="EMBL" id="MDH7900352.1"/>
    </source>
</evidence>
<proteinExistence type="predicted"/>
<comment type="caution">
    <text evidence="1">The sequence shown here is derived from an EMBL/GenBank/DDBJ whole genome shotgun (WGS) entry which is preliminary data.</text>
</comment>
<gene>
    <name evidence="1" type="ORF">OB936_09120</name>
</gene>
<accession>A0AAJ1PBJ5</accession>
<organism evidence="1 2">
    <name type="scientific">Bifidobacterium catenulatum subsp. kashiwanohense</name>
    <dbReference type="NCBI Taxonomy" id="630129"/>
    <lineage>
        <taxon>Bacteria</taxon>
        <taxon>Bacillati</taxon>
        <taxon>Actinomycetota</taxon>
        <taxon>Actinomycetes</taxon>
        <taxon>Bifidobacteriales</taxon>
        <taxon>Bifidobacteriaceae</taxon>
        <taxon>Bifidobacterium</taxon>
    </lineage>
</organism>
<sequence length="128" mass="14076">MYQNGEVTRILCGTAHPFPAVLISKDFDPAWLSYTTAPIGPVFLPDCDSALPAVESKSDFFGPYGTMPPDKCNATWTKILSAKKQRAKAPESAEERTEMVLPCIERMEHDAGITPSRFDLLQDSNLAV</sequence>
<dbReference type="AlphaFoldDB" id="A0AAJ1PBJ5"/>
<reference evidence="1" key="2">
    <citation type="submission" date="2023-04" db="EMBL/GenBank/DDBJ databases">
        <authorList>
            <person name="Orihara K."/>
        </authorList>
    </citation>
    <scope>NUCLEOTIDE SEQUENCE</scope>
    <source>
        <strain evidence="1">YIT 13057</strain>
    </source>
</reference>
<dbReference type="RefSeq" id="WP_281088280.1">
    <property type="nucleotide sequence ID" value="NZ_JAOPLY010000011.1"/>
</dbReference>
<dbReference type="Proteomes" id="UP001157379">
    <property type="component" value="Unassembled WGS sequence"/>
</dbReference>
<evidence type="ECO:0000313" key="2">
    <source>
        <dbReference type="Proteomes" id="UP001157379"/>
    </source>
</evidence>
<reference evidence="1" key="1">
    <citation type="journal article" date="2023" name="Gut Microbes">
        <title>Characterization of Bifidobacterium kashiwanohense that utilizes both milk- and plant-derived oligosaccharides.</title>
        <authorList>
            <person name="Orihara K."/>
            <person name="Yahagi K."/>
            <person name="Saito Y."/>
            <person name="Watanabe Y."/>
            <person name="Sasai T."/>
            <person name="Hara T."/>
            <person name="Tsukuda N."/>
            <person name="Oki K."/>
            <person name="Fujimoto J."/>
            <person name="Matsuki T."/>
        </authorList>
    </citation>
    <scope>NUCLEOTIDE SEQUENCE</scope>
    <source>
        <strain evidence="1">YIT 13057</strain>
    </source>
</reference>
<dbReference type="EMBL" id="JAOPMD010000026">
    <property type="protein sequence ID" value="MDH7900352.1"/>
    <property type="molecule type" value="Genomic_DNA"/>
</dbReference>
<name>A0AAJ1PBJ5_9BIFI</name>